<evidence type="ECO:0000256" key="1">
    <source>
        <dbReference type="SAM" id="Phobius"/>
    </source>
</evidence>
<dbReference type="AlphaFoldDB" id="A0A1R1PQI1"/>
<evidence type="ECO:0000256" key="2">
    <source>
        <dbReference type="SAM" id="SignalP"/>
    </source>
</evidence>
<keyword evidence="2" id="KW-0732">Signal</keyword>
<proteinExistence type="predicted"/>
<sequence>MQAPIWKISLGLLLYLHNCVAPRNAFAGSVTNVLTIEAAHTAIPSVINFSISQGTSKKCTTLRRFKSSIFSTSTSSSMLLCCSHKVIILFLFLFCIHCGGGLLLKKVFFGFSLPCTFSIRIHCEFQHVFWNHRNRL</sequence>
<protein>
    <recommendedName>
        <fullName evidence="5">Secreted protein</fullName>
    </recommendedName>
</protein>
<reference evidence="4" key="1">
    <citation type="submission" date="2017-01" db="EMBL/GenBank/DDBJ databases">
        <authorList>
            <person name="Wang Y."/>
            <person name="White M."/>
            <person name="Kvist S."/>
            <person name="Moncalvo J.-M."/>
        </authorList>
    </citation>
    <scope>NUCLEOTIDE SEQUENCE [LARGE SCALE GENOMIC DNA]</scope>
    <source>
        <strain evidence="4">COL-18-3</strain>
    </source>
</reference>
<gene>
    <name evidence="3" type="ORF">AX774_g3289</name>
</gene>
<keyword evidence="1" id="KW-0472">Membrane</keyword>
<feature type="transmembrane region" description="Helical" evidence="1">
    <location>
        <begin position="86"/>
        <end position="104"/>
    </location>
</feature>
<keyword evidence="1" id="KW-1133">Transmembrane helix</keyword>
<comment type="caution">
    <text evidence="3">The sequence shown here is derived from an EMBL/GenBank/DDBJ whole genome shotgun (WGS) entry which is preliminary data.</text>
</comment>
<organism evidence="3 4">
    <name type="scientific">Zancudomyces culisetae</name>
    <name type="common">Gut fungus</name>
    <name type="synonym">Smittium culisetae</name>
    <dbReference type="NCBI Taxonomy" id="1213189"/>
    <lineage>
        <taxon>Eukaryota</taxon>
        <taxon>Fungi</taxon>
        <taxon>Fungi incertae sedis</taxon>
        <taxon>Zoopagomycota</taxon>
        <taxon>Kickxellomycotina</taxon>
        <taxon>Harpellomycetes</taxon>
        <taxon>Harpellales</taxon>
        <taxon>Legeriomycetaceae</taxon>
        <taxon>Zancudomyces</taxon>
    </lineage>
</organism>
<evidence type="ECO:0008006" key="5">
    <source>
        <dbReference type="Google" id="ProtNLM"/>
    </source>
</evidence>
<keyword evidence="4" id="KW-1185">Reference proteome</keyword>
<feature type="signal peptide" evidence="2">
    <location>
        <begin position="1"/>
        <end position="21"/>
    </location>
</feature>
<feature type="chain" id="PRO_5013340050" description="Secreted protein" evidence="2">
    <location>
        <begin position="22"/>
        <end position="136"/>
    </location>
</feature>
<keyword evidence="1" id="KW-0812">Transmembrane</keyword>
<evidence type="ECO:0000313" key="4">
    <source>
        <dbReference type="Proteomes" id="UP000188320"/>
    </source>
</evidence>
<evidence type="ECO:0000313" key="3">
    <source>
        <dbReference type="EMBL" id="OMH83214.1"/>
    </source>
</evidence>
<name>A0A1R1PQI1_ZANCU</name>
<dbReference type="EMBL" id="LSSK01000477">
    <property type="protein sequence ID" value="OMH83214.1"/>
    <property type="molecule type" value="Genomic_DNA"/>
</dbReference>
<dbReference type="Proteomes" id="UP000188320">
    <property type="component" value="Unassembled WGS sequence"/>
</dbReference>
<accession>A0A1R1PQI1</accession>